<dbReference type="PANTHER" id="PTHR47799:SF1">
    <property type="entry name" value="OMEGA-AMIDASE YAFV"/>
    <property type="match status" value="1"/>
</dbReference>
<organism evidence="2">
    <name type="scientific">bioreactor metagenome</name>
    <dbReference type="NCBI Taxonomy" id="1076179"/>
    <lineage>
        <taxon>unclassified sequences</taxon>
        <taxon>metagenomes</taxon>
        <taxon>ecological metagenomes</taxon>
    </lineage>
</organism>
<evidence type="ECO:0000259" key="1">
    <source>
        <dbReference type="PROSITE" id="PS50263"/>
    </source>
</evidence>
<dbReference type="AlphaFoldDB" id="A0A645DR38"/>
<dbReference type="Gene3D" id="3.60.110.10">
    <property type="entry name" value="Carbon-nitrogen hydrolase"/>
    <property type="match status" value="1"/>
</dbReference>
<keyword evidence="2" id="KW-0378">Hydrolase</keyword>
<protein>
    <submittedName>
        <fullName evidence="2">Omega-amidase YafV</fullName>
        <ecNumber evidence="2">3.5.1.3</ecNumber>
    </submittedName>
</protein>
<dbReference type="InterPro" id="IPR036526">
    <property type="entry name" value="C-N_Hydrolase_sf"/>
</dbReference>
<dbReference type="Pfam" id="PF00795">
    <property type="entry name" value="CN_hydrolase"/>
    <property type="match status" value="1"/>
</dbReference>
<dbReference type="GO" id="GO:0106008">
    <property type="term" value="F:2-oxoglutaramate amidase activity"/>
    <property type="evidence" value="ECO:0007669"/>
    <property type="project" value="TreeGrafter"/>
</dbReference>
<dbReference type="PROSITE" id="PS50263">
    <property type="entry name" value="CN_HYDROLASE"/>
    <property type="match status" value="1"/>
</dbReference>
<accession>A0A645DR38</accession>
<dbReference type="InterPro" id="IPR003010">
    <property type="entry name" value="C-N_Hydrolase"/>
</dbReference>
<dbReference type="SUPFAM" id="SSF56317">
    <property type="entry name" value="Carbon-nitrogen hydrolase"/>
    <property type="match status" value="1"/>
</dbReference>
<dbReference type="EC" id="3.5.1.3" evidence="2"/>
<name>A0A645DR38_9ZZZZ</name>
<feature type="domain" description="CN hydrolase" evidence="1">
    <location>
        <begin position="1"/>
        <end position="185"/>
    </location>
</feature>
<gene>
    <name evidence="2" type="primary">yafV_15</name>
    <name evidence="2" type="ORF">SDC9_139084</name>
</gene>
<dbReference type="GO" id="GO:0050152">
    <property type="term" value="F:omega-amidase activity"/>
    <property type="evidence" value="ECO:0007669"/>
    <property type="project" value="UniProtKB-EC"/>
</dbReference>
<sequence>MNVSLAETEEGESLSFLKQNANKFRCAIIGSIPIMENEKIYNRAYFVTEEFIRYYDKKHLFSYGGEDSFFTAGTSQTIVDYLDLKIKIQICYDLRFPVWSRMVENNYDVLINISCWPSSRISVTEPLTKARAIENQSYAIFVNRTGNEPSNSYNGNSIAVDFKGNTIFKLGSEESYGVLTIDKDKLTHFREKFPVWKDADKFYFE</sequence>
<proteinExistence type="predicted"/>
<reference evidence="2" key="1">
    <citation type="submission" date="2019-08" db="EMBL/GenBank/DDBJ databases">
        <authorList>
            <person name="Kucharzyk K."/>
            <person name="Murdoch R.W."/>
            <person name="Higgins S."/>
            <person name="Loffler F."/>
        </authorList>
    </citation>
    <scope>NUCLEOTIDE SEQUENCE</scope>
</reference>
<dbReference type="InterPro" id="IPR052737">
    <property type="entry name" value="Omega-amidase_YafV"/>
</dbReference>
<evidence type="ECO:0000313" key="2">
    <source>
        <dbReference type="EMBL" id="MPM91950.1"/>
    </source>
</evidence>
<comment type="caution">
    <text evidence="2">The sequence shown here is derived from an EMBL/GenBank/DDBJ whole genome shotgun (WGS) entry which is preliminary data.</text>
</comment>
<dbReference type="EMBL" id="VSSQ01038944">
    <property type="protein sequence ID" value="MPM91950.1"/>
    <property type="molecule type" value="Genomic_DNA"/>
</dbReference>
<dbReference type="PANTHER" id="PTHR47799">
    <property type="entry name" value="OMEGA-AMIDASE YAFV"/>
    <property type="match status" value="1"/>
</dbReference>